<evidence type="ECO:0000256" key="3">
    <source>
        <dbReference type="ARBA" id="ARBA00022741"/>
    </source>
</evidence>
<dbReference type="InterPro" id="IPR003593">
    <property type="entry name" value="AAA+_ATPase"/>
</dbReference>
<dbReference type="AlphaFoldDB" id="A0A927CF10"/>
<dbReference type="RefSeq" id="WP_190931344.1">
    <property type="nucleotide sequence ID" value="NZ_JACXJA010000046.1"/>
</dbReference>
<name>A0A927CF10_9BACL</name>
<evidence type="ECO:0000256" key="1">
    <source>
        <dbReference type="ARBA" id="ARBA00005417"/>
    </source>
</evidence>
<dbReference type="SMART" id="SM00382">
    <property type="entry name" value="AAA"/>
    <property type="match status" value="1"/>
</dbReference>
<gene>
    <name evidence="6" type="ORF">IDH45_27445</name>
</gene>
<dbReference type="InterPro" id="IPR027417">
    <property type="entry name" value="P-loop_NTPase"/>
</dbReference>
<dbReference type="Gene3D" id="3.40.50.300">
    <property type="entry name" value="P-loop containing nucleotide triphosphate hydrolases"/>
    <property type="match status" value="1"/>
</dbReference>
<sequence length="329" mass="37281">MNNEIKLEVKNLTKYYPVVKGAFKKVVGHVKAVDDVSFSVRQGETFGIVGESGCGKTSLGKCLVRLQETSSGELVFHDQDAGEMNLLKLTKAQSFRMRKKIQIVFQDPYSSLNPLKTVYTSFDEPLKIHHMGDKKKRMEIIAEMFRLINLNPDFMHRYPHEFSGGQRQRICIARALCVQPDIVVCDEPVSALDVSVQAQILNLLKDLQKSRRLTYIFISHDLSVVEYMSDQIAVMYLGQIVELANAKHLYETCKHPYTKALISAIPAIDYDKKPLRNLVEGELPNPANPPAGCNFHTRCPLADERCRSEEPKLRKIGDLEHHFVACHLA</sequence>
<dbReference type="InterPro" id="IPR050319">
    <property type="entry name" value="ABC_transp_ATP-bind"/>
</dbReference>
<proteinExistence type="inferred from homology"/>
<dbReference type="Pfam" id="PF00005">
    <property type="entry name" value="ABC_tran"/>
    <property type="match status" value="1"/>
</dbReference>
<dbReference type="GO" id="GO:0005524">
    <property type="term" value="F:ATP binding"/>
    <property type="evidence" value="ECO:0007669"/>
    <property type="project" value="UniProtKB-KW"/>
</dbReference>
<dbReference type="GO" id="GO:0015833">
    <property type="term" value="P:peptide transport"/>
    <property type="evidence" value="ECO:0007669"/>
    <property type="project" value="InterPro"/>
</dbReference>
<evidence type="ECO:0000313" key="7">
    <source>
        <dbReference type="Proteomes" id="UP000639396"/>
    </source>
</evidence>
<keyword evidence="3" id="KW-0547">Nucleotide-binding</keyword>
<dbReference type="EMBL" id="JACXJA010000046">
    <property type="protein sequence ID" value="MBD2865722.1"/>
    <property type="molecule type" value="Genomic_DNA"/>
</dbReference>
<dbReference type="GO" id="GO:0055085">
    <property type="term" value="P:transmembrane transport"/>
    <property type="evidence" value="ECO:0007669"/>
    <property type="project" value="UniProtKB-ARBA"/>
</dbReference>
<accession>A0A927CF10</accession>
<reference evidence="6" key="1">
    <citation type="submission" date="2020-09" db="EMBL/GenBank/DDBJ databases">
        <title>A novel bacterium of genus Paenibacillus, isolated from South China Sea.</title>
        <authorList>
            <person name="Huang H."/>
            <person name="Mo K."/>
            <person name="Hu Y."/>
        </authorList>
    </citation>
    <scope>NUCLEOTIDE SEQUENCE</scope>
    <source>
        <strain evidence="6">IB182363</strain>
    </source>
</reference>
<dbReference type="CDD" id="cd03257">
    <property type="entry name" value="ABC_NikE_OppD_transporters"/>
    <property type="match status" value="1"/>
</dbReference>
<dbReference type="NCBIfam" id="TIGR01727">
    <property type="entry name" value="oligo_HPY"/>
    <property type="match status" value="1"/>
</dbReference>
<feature type="domain" description="ABC transporter" evidence="5">
    <location>
        <begin position="7"/>
        <end position="262"/>
    </location>
</feature>
<evidence type="ECO:0000259" key="5">
    <source>
        <dbReference type="PROSITE" id="PS50893"/>
    </source>
</evidence>
<evidence type="ECO:0000313" key="6">
    <source>
        <dbReference type="EMBL" id="MBD2865722.1"/>
    </source>
</evidence>
<dbReference type="Proteomes" id="UP000639396">
    <property type="component" value="Unassembled WGS sequence"/>
</dbReference>
<dbReference type="InterPro" id="IPR017871">
    <property type="entry name" value="ABC_transporter-like_CS"/>
</dbReference>
<dbReference type="InterPro" id="IPR013563">
    <property type="entry name" value="Oligopep_ABC_C"/>
</dbReference>
<dbReference type="Pfam" id="PF08352">
    <property type="entry name" value="oligo_HPY"/>
    <property type="match status" value="1"/>
</dbReference>
<keyword evidence="2" id="KW-0813">Transport</keyword>
<organism evidence="6 7">
    <name type="scientific">Paenibacillus oceani</name>
    <dbReference type="NCBI Taxonomy" id="2772510"/>
    <lineage>
        <taxon>Bacteria</taxon>
        <taxon>Bacillati</taxon>
        <taxon>Bacillota</taxon>
        <taxon>Bacilli</taxon>
        <taxon>Bacillales</taxon>
        <taxon>Paenibacillaceae</taxon>
        <taxon>Paenibacillus</taxon>
    </lineage>
</organism>
<keyword evidence="7" id="KW-1185">Reference proteome</keyword>
<comment type="similarity">
    <text evidence="1">Belongs to the ABC transporter superfamily.</text>
</comment>
<dbReference type="GO" id="GO:0016887">
    <property type="term" value="F:ATP hydrolysis activity"/>
    <property type="evidence" value="ECO:0007669"/>
    <property type="project" value="InterPro"/>
</dbReference>
<dbReference type="PROSITE" id="PS50893">
    <property type="entry name" value="ABC_TRANSPORTER_2"/>
    <property type="match status" value="1"/>
</dbReference>
<dbReference type="PANTHER" id="PTHR43776">
    <property type="entry name" value="TRANSPORT ATP-BINDING PROTEIN"/>
    <property type="match status" value="1"/>
</dbReference>
<protein>
    <submittedName>
        <fullName evidence="6">ATP-binding cassette domain-containing protein</fullName>
    </submittedName>
</protein>
<dbReference type="SUPFAM" id="SSF52540">
    <property type="entry name" value="P-loop containing nucleoside triphosphate hydrolases"/>
    <property type="match status" value="1"/>
</dbReference>
<dbReference type="FunFam" id="3.40.50.300:FF:000016">
    <property type="entry name" value="Oligopeptide ABC transporter ATP-binding component"/>
    <property type="match status" value="1"/>
</dbReference>
<evidence type="ECO:0000256" key="2">
    <source>
        <dbReference type="ARBA" id="ARBA00022448"/>
    </source>
</evidence>
<dbReference type="PROSITE" id="PS00211">
    <property type="entry name" value="ABC_TRANSPORTER_1"/>
    <property type="match status" value="1"/>
</dbReference>
<evidence type="ECO:0000256" key="4">
    <source>
        <dbReference type="ARBA" id="ARBA00022840"/>
    </source>
</evidence>
<comment type="caution">
    <text evidence="6">The sequence shown here is derived from an EMBL/GenBank/DDBJ whole genome shotgun (WGS) entry which is preliminary data.</text>
</comment>
<keyword evidence="4 6" id="KW-0067">ATP-binding</keyword>
<dbReference type="InterPro" id="IPR003439">
    <property type="entry name" value="ABC_transporter-like_ATP-bd"/>
</dbReference>